<protein>
    <submittedName>
        <fullName evidence="3">Uncharacterized protein</fullName>
    </submittedName>
</protein>
<name>A0A1Z5JWZ8_FISSO</name>
<dbReference type="OrthoDB" id="436550at2759"/>
<dbReference type="PRINTS" id="PR00313">
    <property type="entry name" value="CABNDNGRPT"/>
</dbReference>
<keyword evidence="2" id="KW-0732">Signal</keyword>
<dbReference type="InterPro" id="IPR018511">
    <property type="entry name" value="Hemolysin-typ_Ca-bd_CS"/>
</dbReference>
<reference evidence="3 4" key="1">
    <citation type="journal article" date="2015" name="Plant Cell">
        <title>Oil accumulation by the oleaginous diatom Fistulifera solaris as revealed by the genome and transcriptome.</title>
        <authorList>
            <person name="Tanaka T."/>
            <person name="Maeda Y."/>
            <person name="Veluchamy A."/>
            <person name="Tanaka M."/>
            <person name="Abida H."/>
            <person name="Marechal E."/>
            <person name="Bowler C."/>
            <person name="Muto M."/>
            <person name="Sunaga Y."/>
            <person name="Tanaka M."/>
            <person name="Yoshino T."/>
            <person name="Taniguchi T."/>
            <person name="Fukuda Y."/>
            <person name="Nemoto M."/>
            <person name="Matsumoto M."/>
            <person name="Wong P.S."/>
            <person name="Aburatani S."/>
            <person name="Fujibuchi W."/>
        </authorList>
    </citation>
    <scope>NUCLEOTIDE SEQUENCE [LARGE SCALE GENOMIC DNA]</scope>
    <source>
        <strain evidence="3 4">JPCC DA0580</strain>
    </source>
</reference>
<feature type="region of interest" description="Disordered" evidence="1">
    <location>
        <begin position="4203"/>
        <end position="4226"/>
    </location>
</feature>
<dbReference type="Proteomes" id="UP000198406">
    <property type="component" value="Unassembled WGS sequence"/>
</dbReference>
<dbReference type="Pfam" id="PF00353">
    <property type="entry name" value="HemolysinCabind"/>
    <property type="match status" value="7"/>
</dbReference>
<gene>
    <name evidence="3" type="ORF">FisN_2Lh003</name>
</gene>
<comment type="caution">
    <text evidence="3">The sequence shown here is derived from an EMBL/GenBank/DDBJ whole genome shotgun (WGS) entry which is preliminary data.</text>
</comment>
<dbReference type="EMBL" id="BDSP01000130">
    <property type="protein sequence ID" value="GAX18396.1"/>
    <property type="molecule type" value="Genomic_DNA"/>
</dbReference>
<dbReference type="SUPFAM" id="SSF51120">
    <property type="entry name" value="beta-Roll"/>
    <property type="match status" value="3"/>
</dbReference>
<dbReference type="PROSITE" id="PS51257">
    <property type="entry name" value="PROKAR_LIPOPROTEIN"/>
    <property type="match status" value="1"/>
</dbReference>
<sequence length="4978" mass="533418">MFRLSVGVLWLFIASSCMQNVIGQGPNKFLFHVSDLTEVFDELTTITGPLSSQDILNAEIPFVDKSINEMIGGDAAKTIATLLDFSDFVQFTIDENNGVDIELDRGEIAAELTSYLQSLDLTSDLLAGEGCTKNIDATYVEGGEETVQLTFCVLFNLTRSTTLSGDGLFDSIPEIFEIDLDVSLDFAATLLFKAQLDIAFIPNGATANITVDPVIAAITANGDVDVTVGVGVLELLSTATAIVDATFELANCDNATETCDNIGTRLGDSDFYLERAASYSIAGNMTLGSTFPGLTLGGDASFSVVEEDIFNPAPNVTFESFNFEDFISFSPENSVAMLRLIDSAIVRAQENEAFNTNIPLTDTSVAEILSTGSLVTTSLLRLFQKVEPYEDRPTKSLFLKQSESFPTSTTDTTDGKTYEIYVLVGDSTTGTELNVNPDNQAALYDLVESEGVICSIEFDENFSDSTTFKDGLLTVLQAANCPGLTVCEAETDCDFDEESGDFSGCTDGADDCLLAVGIDEDDLVFIVSNADSDVHLIGFMEPLATTQGEGTIYKFPVNTPAFPALIPRFRSWQNFTDFLSDAIASSTDIVDVSVDFSYTEAIAPDPAQYELVIGFSKSASFSVGLNASEGIGDLIDITVSEGSSLDLTVSAAFETTFGVLMEADDDQSLTVLAESCGGDGFACVADSLDIVLFYVENVDGVSEDQWINTTVASSTNKNITQELEDAIGEVATVTEQGSSLLVIRFNPNITDVKLLLLKNCNSTDITTEMKQSSVLECQEDELVSPIANDYGLEDFSLSKRKWQIAIGDASISANVTVSLNVQLSTNVGGVIEVTAELEGDITGYLELSLGTGELLPFSDWLVALINIFDSESEGYIADFFEASATFDATFEASVEPSSPFNLLATASASGGFAEPFVIDFLAKNFSYPEIEFDVNIEGIGDVRKLTFRQVVAILADVLEFLVGSNEDDGVDSCSGGLLGQDAFTYQLPVIGISVCSTASFLQVLVNAVEELLDETTTSGSKTTTTFSSLEVKLETLLQDGVGGTPSVNITTTSDSIRSELSVELTLAWTFTLTETFVLDMSNYFSEEDLENNAGLDFFANALLPGTGEGQFGLEAGLVFTMGVGLEYVSATNDVNPFVKGTTGFKLQLAAAGSLDYECSVGAFQGGVEAEFSFGDGDGGPMELSVGLDESLNYYLSDPGADSSNREGFKIVSGISGLVSEVEAVFAGQATANLTAGLSLLGLSIDVDAAISDLQAFFLGNTSVLSVEFTPSFPSFEVPSLLDILLAEPQGIIDALDDVFKTAEEASVGENGIITRFPVPFIRNGLGDALGAGTSNNILAKGRNKVIPFLQEGLDSFEGKTDTVGDVLARLMDKALDAVEPSLRLEGRSTEFICYIYSNDTLQQEAVDCVDETNDPTSVMWSLPFGQSFSIDLPLDFDLDAGSFPLEITFDGGDSSLKIGWGLDLAFGYMEGPGFFLFTFPDDGPEITIEAGLSIVGFTLDATLLFLKGSLSNGNLVVAVGLSVDMDKGNALRLKSGENATDPQYGRLTRDSFRKITKISDLFVPGATAGATVEIPDVRFQVSVELLGGSSLAQEVVAYIPQLTAEIYAQARKVLSTDDSPARRLKFEAARRSLGVHPALAGHDAAPLSRSLSFSDEFALLADDFVFEECPIEADSTFCARVSQLNLDMSKIRDLVEPVLVEITNKDETGFLDKMVRPLIILEERLPGISDIMNKKITVLDIAEAMIGPKSGAPTVRRIIQTYRQINDLIGSFLEDGGLLLAEECDVLDSFTCTGGVFNNARRGLTIRVSSSMSQLFDLEDASLLPTTPSHVIELERGLQSGTCTINTSDCSGSCSGCTGTTKIKCQKDYLVCKAKSVKGLTFPFMSDLTSVVGLLSGGDIQIVDFTPDPVTFAFTFELFFVLYTPPTVELAITFEFTAVLRVGFVLDSKGIREAVEQEEPIKALNSFALKDTFDGVDEAMITLTASVTISVDVSAVIIKVGVSGAITFIVTVDLYDPYPEKSGGLVRPFELLTSGSNPLEWFEFGIQIFITITLYVKIGLFLGFVEITLFKYEVSFKFDLIPPLLFVPAIDGMPVSVTSSGSLQISASGAEDLACTGLEGTTGNERIECFEGLGVQDFTGIKSITDSSAIASIASETDVVYRNMRSPVNTPATMYSAVTFDYVSGTDILSNDEIVIFQNKVFIGTFNMAFRSIGRANIKLPTPEQSFLTTTINDCNTQWELNGHTNIEINATAFQSGCDIIAPGGEATDAKLTIDFGFEDNVACEDGNIVKLSMSGNDLVAEITRATSTGSVTKQFTFGSPFIYVEIKMSNCADTVIVESSTTNEKGYISVEMGDDDDEITIGTDSAGLADISVRVLIDGNDGSDTLTINDKGETSGRNGGQLSSASVLGLMFGEGGNNTDVDFSSIEIVNLYLSKGSNEFFVDSTPQYSETFMYFQSANDILTVNATQGNLFVEGGGGNDVFYVYGAGDDSTITIFGEDGDDTLLVDGTDGNVDMTVNTLDTSSVRWSGGLNNDEITVVLTSTGSTNIDLFDDSGLGINKLAVECSNFACYLLSRRTFIANIHDVSDVSSDVERISIDINSVNLNTIQVNLNNGENEMYFDDTMAPMNVFGGNDADSFYIGQLYNSERDEAANVNINDPISTTLTTKGYLSDGNSFSLTLNGGFGNDYFDVLRNRFLLDLNGDSDDDLFVVRSFLALDLDSLGNPLENTTLGNITLLGADGSDTFDLSGTSDNSTESQESSDSSQLPNYVVNSLVDVDGGTGNDKLIVVGTEADDRYVITADSVFGGGLSISFTNIEAIALTGGAGDDTLTVLSTSPNLALYLYGAEGSDTFVITPQKVDPVVSKNLRGHRGILRHTVTSADLGYDGLAVEGVAVDVLDNDGDSGAYFNVIETEVVHVMDEDGLGTFSFWLYPTVTPDPWVTVQVASQTDVNGNAWLLLNGDDLTAVELVFNETAEPQEVIASFNPAAARLEITDYNLLIKLDLVPLESPDLRFETTAQTIRPVSVKLLPAKNSPLAKSVTVVQPDGDINVGEGDQGWSSSYDVYLRPCTNAMIQNTIVEIVPTETGRVTVNPEVIDSAHWGSQAGGCKVTVQVTPAVDSDEEGIHFVTLTHKVVDSNQEDIRLSDDSILYAESVLVRIYDDLVPNVVIKESLSVTSTAELDQDVINLLPDESFYVDSYTIRLASEPEEDVIVTVESIAKASDYDLSKNTEERVQVLVGAEGSEAESLQLTFTKTTWFIEQTVRVVANNDNVQEGVDLLHFPDQPSFLAYIQGPIFIEGDTSPDVPDIRDAVLFPGENDTSLFAFLETPPSELVYPEMQVDTLKIFNIDVQGSSPSIGTLTDSQFVGYNMAKEIIIGGESKNDGISYSGMEVIEFYFGSGVDSITVESTSVAVHFVDLGDGNDSVKIQNISGHFIIHGSDGSDTVTVASVESTVDAIKGLLAFDGGNDDAAIDHLIIDNSGDITSDDILNVTRNTVEIESMSNTEDEESRIPRDVFIFSLRGSTSGYFNLAVNDPITNMTTDTDIPYPTNSELIEEALQDLIFPAAKGDVCGKNQTSRCAETVKVYAVGDEAFAVFFLGERLNDGLTLTLTTSGLADFTPEIFVNASNDILLRSTDVAYADVEVLDITMGNPQSSDFKIVVNVRGTTAITTITTQDGDDAFFVSSEANENVMTSSTVDFLHGWLDYIENDLFLNAASGRHRLLISDESSYFGKGPAILSSTSFTAIHEDVGDIFFTADGGNWISGVNLWLSPNNDEVSVVSIASDPTSPSFQTTTSVHCGDGNDKLTISIDEVNTVFVANGQGGNDILDASESSVPVILFGDGGRDTLTGGTSNDIIIGDFGRVLWRSSSSDIFQADNAIAARAGGGGYGDFTDGVLRFVTDAFSLAFDEGDSDIIILGEGDDCAIGGFSDDQIFGNLGNDIIFGDSAQLLFDMDSGFPTSLLTLSCDQGGNDILSGGEGVVNYIVGGSFDDTIQGSGAMDLVFGDHASISLYADSSHKLQIAVTVDPACGGGSDEIYLGAGDDIAFGGAHGDYIEGNAGQDVILGDFGVFDTETEFLDHQNYQSFIEFPESAGDDVIHGGDGDDFLLGQEGSDKVYGEAGNDDIYGGHNIDFGDDTGDELSGGLDEDSILGDNGQIVRQLITSASEFPWLNGMVWLKYTEPFDTEVVREIRRYDDVDEIGGDDNIEGGDGNDTLHGQRGDDVIDGGNGQDEIYGELGADTLLGGNGSDIVLGDVGYIVRRYEKDGSARLNTDGTWHKDVILEEVGYISGVDRISQKLNVKTSSLSFESVVSASLLFVAPAYTNSGGKYAAGGDDWLTDLIQFELVDSYDDVIDGGDGNDILIGQRGGDRINGGPGNDVIIGDAGWNVVPVHMDLPQIHQVYRALRDQSSSNYLVEGVSDKEYGILFAAEYELYPDQYGQIDFLGSIVDMVLNADHVLSGHNLLRDVLGVAGISTTNGKYCVHPMFRITPGFLRDNQKIHGNDVITSGLGDNLVIGDDIRAYSGIDVSDVPEIVSIQRRIDNLVKALGVRLSTMEVDQESFSGGMIGSYNISVGDDEIETSSGGFSLVTGDTMTLVVRTVGSGSFVNGQRLLLDTDKLKSMMQRLADVERILWDVNICLYELHTDLMTQMTATYSDQIGQKSTHALSLANDIITSNGNGDILIGDSSLLYFHVDKSPSAYRLSYLSRSQRRFATRKLRNVPDQLRSSLISHVSRLSRSAAFNGQAPFDDLPFVLTVGSDTLQQNLAVNLAAGDFAFFGSVVTFQNPNTGSLSRYTQSIKNVRSKLASEDPVASLQFGIQFYDERYSQLPDASKPKLHGDSFTGLDNSNVMLGEFLTGEMYNEIDSAQTTRVALNANAFSSSAAQDFAGDFFNIQVGTAANGQFGPDFSVDGIAIDAQVAAPIETSMKGLFLEHRLIQDLQEILFTESGQLRADRVGTVTTGPHCSDAESSSTIAPAA</sequence>
<dbReference type="Gene3D" id="2.160.20.160">
    <property type="match status" value="1"/>
</dbReference>
<dbReference type="GO" id="GO:0005509">
    <property type="term" value="F:calcium ion binding"/>
    <property type="evidence" value="ECO:0007669"/>
    <property type="project" value="InterPro"/>
</dbReference>
<evidence type="ECO:0000256" key="1">
    <source>
        <dbReference type="SAM" id="MobiDB-lite"/>
    </source>
</evidence>
<dbReference type="InterPro" id="IPR011049">
    <property type="entry name" value="Serralysin-like_metalloprot_C"/>
</dbReference>
<dbReference type="InParanoid" id="A0A1Z5JWZ8"/>
<evidence type="ECO:0000256" key="2">
    <source>
        <dbReference type="SAM" id="SignalP"/>
    </source>
</evidence>
<dbReference type="Gene3D" id="2.150.10.10">
    <property type="entry name" value="Serralysin-like metalloprotease, C-terminal"/>
    <property type="match status" value="3"/>
</dbReference>
<dbReference type="PROSITE" id="PS00330">
    <property type="entry name" value="HEMOLYSIN_CALCIUM"/>
    <property type="match status" value="3"/>
</dbReference>
<organism evidence="3 4">
    <name type="scientific">Fistulifera solaris</name>
    <name type="common">Oleaginous diatom</name>
    <dbReference type="NCBI Taxonomy" id="1519565"/>
    <lineage>
        <taxon>Eukaryota</taxon>
        <taxon>Sar</taxon>
        <taxon>Stramenopiles</taxon>
        <taxon>Ochrophyta</taxon>
        <taxon>Bacillariophyta</taxon>
        <taxon>Bacillariophyceae</taxon>
        <taxon>Bacillariophycidae</taxon>
        <taxon>Naviculales</taxon>
        <taxon>Naviculaceae</taxon>
        <taxon>Fistulifera</taxon>
    </lineage>
</organism>
<proteinExistence type="predicted"/>
<feature type="chain" id="PRO_5013323599" evidence="2">
    <location>
        <begin position="24"/>
        <end position="4978"/>
    </location>
</feature>
<accession>A0A1Z5JWZ8</accession>
<keyword evidence="4" id="KW-1185">Reference proteome</keyword>
<evidence type="ECO:0000313" key="3">
    <source>
        <dbReference type="EMBL" id="GAX18396.1"/>
    </source>
</evidence>
<evidence type="ECO:0000313" key="4">
    <source>
        <dbReference type="Proteomes" id="UP000198406"/>
    </source>
</evidence>
<dbReference type="InterPro" id="IPR001343">
    <property type="entry name" value="Hemolysn_Ca-bd"/>
</dbReference>
<feature type="signal peptide" evidence="2">
    <location>
        <begin position="1"/>
        <end position="23"/>
    </location>
</feature>